<name>A0A1F6G9T1_9PROT</name>
<organism evidence="2 3">
    <name type="scientific">Candidatus Lambdaproteobacteria bacterium RIFOXYD2_FULL_50_16</name>
    <dbReference type="NCBI Taxonomy" id="1817772"/>
    <lineage>
        <taxon>Bacteria</taxon>
        <taxon>Pseudomonadati</taxon>
        <taxon>Pseudomonadota</taxon>
        <taxon>Candidatus Lambdaproteobacteria</taxon>
    </lineage>
</organism>
<gene>
    <name evidence="2" type="ORF">A2527_13030</name>
</gene>
<comment type="caution">
    <text evidence="2">The sequence shown here is derived from an EMBL/GenBank/DDBJ whole genome shotgun (WGS) entry which is preliminary data.</text>
</comment>
<evidence type="ECO:0000313" key="3">
    <source>
        <dbReference type="Proteomes" id="UP000178449"/>
    </source>
</evidence>
<feature type="chain" id="PRO_5009524589" evidence="1">
    <location>
        <begin position="20"/>
        <end position="114"/>
    </location>
</feature>
<feature type="signal peptide" evidence="1">
    <location>
        <begin position="1"/>
        <end position="19"/>
    </location>
</feature>
<dbReference type="STRING" id="1817772.A2527_13030"/>
<evidence type="ECO:0000256" key="1">
    <source>
        <dbReference type="SAM" id="SignalP"/>
    </source>
</evidence>
<dbReference type="Proteomes" id="UP000178449">
    <property type="component" value="Unassembled WGS sequence"/>
</dbReference>
<dbReference type="EMBL" id="MFNE01000033">
    <property type="protein sequence ID" value="OGG94861.1"/>
    <property type="molecule type" value="Genomic_DNA"/>
</dbReference>
<dbReference type="AlphaFoldDB" id="A0A1F6G9T1"/>
<keyword evidence="1" id="KW-0732">Signal</keyword>
<sequence>MKPFLIMTLLFALTTPAWAAWYEGGSLAGSTIAQWKKAPIQDKVATASSWASGTPYISARLKRWKRPEPYMQHARRLVDCIDFTTGVTINYDQQLTFHFAKECMENFGWYERSK</sequence>
<evidence type="ECO:0000313" key="2">
    <source>
        <dbReference type="EMBL" id="OGG94861.1"/>
    </source>
</evidence>
<reference evidence="2 3" key="1">
    <citation type="journal article" date="2016" name="Nat. Commun.">
        <title>Thousands of microbial genomes shed light on interconnected biogeochemical processes in an aquifer system.</title>
        <authorList>
            <person name="Anantharaman K."/>
            <person name="Brown C.T."/>
            <person name="Hug L.A."/>
            <person name="Sharon I."/>
            <person name="Castelle C.J."/>
            <person name="Probst A.J."/>
            <person name="Thomas B.C."/>
            <person name="Singh A."/>
            <person name="Wilkins M.J."/>
            <person name="Karaoz U."/>
            <person name="Brodie E.L."/>
            <person name="Williams K.H."/>
            <person name="Hubbard S.S."/>
            <person name="Banfield J.F."/>
        </authorList>
    </citation>
    <scope>NUCLEOTIDE SEQUENCE [LARGE SCALE GENOMIC DNA]</scope>
</reference>
<proteinExistence type="predicted"/>
<accession>A0A1F6G9T1</accession>
<protein>
    <submittedName>
        <fullName evidence="2">Uncharacterized protein</fullName>
    </submittedName>
</protein>